<dbReference type="PANTHER" id="PTHR43022:SF1">
    <property type="entry name" value="PROTEIN SMF"/>
    <property type="match status" value="1"/>
</dbReference>
<reference evidence="5" key="1">
    <citation type="submission" date="2016-10" db="EMBL/GenBank/DDBJ databases">
        <authorList>
            <person name="Varghese N."/>
        </authorList>
    </citation>
    <scope>NUCLEOTIDE SEQUENCE [LARGE SCALE GENOMIC DNA]</scope>
    <source>
        <strain evidence="5">DSM 17980</strain>
    </source>
</reference>
<dbReference type="PANTHER" id="PTHR43022">
    <property type="entry name" value="PROTEIN SMF"/>
    <property type="match status" value="1"/>
</dbReference>
<accession>A0A1I7IPS1</accession>
<keyword evidence="5" id="KW-1185">Reference proteome</keyword>
<gene>
    <name evidence="4" type="ORF">SAMN05421543_10725</name>
</gene>
<feature type="domain" description="DprA winged helix" evidence="3">
    <location>
        <begin position="292"/>
        <end position="349"/>
    </location>
</feature>
<dbReference type="Gene3D" id="3.40.50.450">
    <property type="match status" value="1"/>
</dbReference>
<evidence type="ECO:0000259" key="2">
    <source>
        <dbReference type="Pfam" id="PF02481"/>
    </source>
</evidence>
<evidence type="ECO:0000259" key="3">
    <source>
        <dbReference type="Pfam" id="PF17782"/>
    </source>
</evidence>
<organism evidence="4 5">
    <name type="scientific">Alicyclobacillus macrosporangiidus</name>
    <dbReference type="NCBI Taxonomy" id="392015"/>
    <lineage>
        <taxon>Bacteria</taxon>
        <taxon>Bacillati</taxon>
        <taxon>Bacillota</taxon>
        <taxon>Bacilli</taxon>
        <taxon>Bacillales</taxon>
        <taxon>Alicyclobacillaceae</taxon>
        <taxon>Alicyclobacillus</taxon>
    </lineage>
</organism>
<dbReference type="SUPFAM" id="SSF102405">
    <property type="entry name" value="MCP/YpsA-like"/>
    <property type="match status" value="1"/>
</dbReference>
<evidence type="ECO:0000313" key="4">
    <source>
        <dbReference type="EMBL" id="SFU74923.1"/>
    </source>
</evidence>
<dbReference type="EMBL" id="FPBV01000007">
    <property type="protein sequence ID" value="SFU74923.1"/>
    <property type="molecule type" value="Genomic_DNA"/>
</dbReference>
<proteinExistence type="inferred from homology"/>
<dbReference type="RefSeq" id="WP_074951299.1">
    <property type="nucleotide sequence ID" value="NZ_FPBV01000007.1"/>
</dbReference>
<dbReference type="InterPro" id="IPR057666">
    <property type="entry name" value="DrpA_SLOG"/>
</dbReference>
<protein>
    <submittedName>
        <fullName evidence="4">DNA processing protein</fullName>
    </submittedName>
</protein>
<dbReference type="Gene3D" id="1.10.10.10">
    <property type="entry name" value="Winged helix-like DNA-binding domain superfamily/Winged helix DNA-binding domain"/>
    <property type="match status" value="1"/>
</dbReference>
<evidence type="ECO:0000256" key="1">
    <source>
        <dbReference type="ARBA" id="ARBA00006525"/>
    </source>
</evidence>
<comment type="similarity">
    <text evidence="1">Belongs to the DprA/Smf family.</text>
</comment>
<dbReference type="InterPro" id="IPR036388">
    <property type="entry name" value="WH-like_DNA-bd_sf"/>
</dbReference>
<evidence type="ECO:0000313" key="5">
    <source>
        <dbReference type="Proteomes" id="UP000183508"/>
    </source>
</evidence>
<dbReference type="Proteomes" id="UP000183508">
    <property type="component" value="Unassembled WGS sequence"/>
</dbReference>
<name>A0A1I7IPS1_9BACL</name>
<dbReference type="OrthoDB" id="9785707at2"/>
<feature type="domain" description="Smf/DprA SLOG" evidence="2">
    <location>
        <begin position="79"/>
        <end position="285"/>
    </location>
</feature>
<dbReference type="STRING" id="392015.SAMN05421543_10725"/>
<dbReference type="GO" id="GO:0009294">
    <property type="term" value="P:DNA-mediated transformation"/>
    <property type="evidence" value="ECO:0007669"/>
    <property type="project" value="InterPro"/>
</dbReference>
<dbReference type="InterPro" id="IPR003488">
    <property type="entry name" value="DprA"/>
</dbReference>
<dbReference type="NCBIfam" id="TIGR00732">
    <property type="entry name" value="dprA"/>
    <property type="match status" value="1"/>
</dbReference>
<dbReference type="Pfam" id="PF02481">
    <property type="entry name" value="DNA_processg_A"/>
    <property type="match status" value="1"/>
</dbReference>
<dbReference type="AlphaFoldDB" id="A0A1I7IPS1"/>
<dbReference type="InterPro" id="IPR041614">
    <property type="entry name" value="DprA_WH"/>
</dbReference>
<dbReference type="Pfam" id="PF17782">
    <property type="entry name" value="WHD_DprA"/>
    <property type="match status" value="1"/>
</dbReference>
<sequence>MDERTAWTTLAACPGLEPSSLRRLADGFGGALQVLEAGPEQIRAAAFVRPRTASGVCDWLARIRGKDVESALARRGIRCLVQGDPGYPAPLSDLADPPRVLFTKGDIPVPWPRSIGVVGTRRATAYALEAAQWVAETLAGAGWNVVSGLALGIDGQAHRAALAAGRTTAVLGCGVDVCYPAQHQRLYEQVVASGLVISEYPPGMPVARHHFPERNRIIAALSEAIVVIQAGERSGALVTVDLALELGRDVYVVPGPITSLLFRGSNRLLQQGAQPLVDPLDLIQERGGERRPAAAAAPVPERWRPLYEALAEGASPAALAEWLQVPLGQVYAGLLELELAGVVEKRPGGGYRRVHRA</sequence>